<organism evidence="1 2">
    <name type="scientific">Racocetra persica</name>
    <dbReference type="NCBI Taxonomy" id="160502"/>
    <lineage>
        <taxon>Eukaryota</taxon>
        <taxon>Fungi</taxon>
        <taxon>Fungi incertae sedis</taxon>
        <taxon>Mucoromycota</taxon>
        <taxon>Glomeromycotina</taxon>
        <taxon>Glomeromycetes</taxon>
        <taxon>Diversisporales</taxon>
        <taxon>Gigasporaceae</taxon>
        <taxon>Racocetra</taxon>
    </lineage>
</organism>
<accession>A0ACA9LF28</accession>
<reference evidence="1" key="1">
    <citation type="submission" date="2021-06" db="EMBL/GenBank/DDBJ databases">
        <authorList>
            <person name="Kallberg Y."/>
            <person name="Tangrot J."/>
            <person name="Rosling A."/>
        </authorList>
    </citation>
    <scope>NUCLEOTIDE SEQUENCE</scope>
    <source>
        <strain evidence="1">MA461A</strain>
    </source>
</reference>
<protein>
    <submittedName>
        <fullName evidence="1">36473_t:CDS:1</fullName>
    </submittedName>
</protein>
<evidence type="ECO:0000313" key="2">
    <source>
        <dbReference type="Proteomes" id="UP000789920"/>
    </source>
</evidence>
<feature type="non-terminal residue" evidence="1">
    <location>
        <position position="1"/>
    </location>
</feature>
<dbReference type="Proteomes" id="UP000789920">
    <property type="component" value="Unassembled WGS sequence"/>
</dbReference>
<sequence>QSHHLPPSKTCTVIDISTETLTSTINCNTETPTLIACPDNQQVPEDCDKCQKTKTVTCTPTMTVCAPNSEDNCCQDNGAGRNDLTTNRIYEGSGDSEFYNVTDAVECCKLCYKDPFCFGFYFNAYYDNFCQFLGNSENPSCNLFPEPSTPERGIYYGMFW</sequence>
<evidence type="ECO:0000313" key="1">
    <source>
        <dbReference type="EMBL" id="CAG8525706.1"/>
    </source>
</evidence>
<gene>
    <name evidence="1" type="ORF">RPERSI_LOCUS2908</name>
</gene>
<name>A0ACA9LF28_9GLOM</name>
<keyword evidence="2" id="KW-1185">Reference proteome</keyword>
<proteinExistence type="predicted"/>
<comment type="caution">
    <text evidence="1">The sequence shown here is derived from an EMBL/GenBank/DDBJ whole genome shotgun (WGS) entry which is preliminary data.</text>
</comment>
<dbReference type="EMBL" id="CAJVQC010003370">
    <property type="protein sequence ID" value="CAG8525706.1"/>
    <property type="molecule type" value="Genomic_DNA"/>
</dbReference>